<organism evidence="1 2">
    <name type="scientific">Acidisarcina polymorpha</name>
    <dbReference type="NCBI Taxonomy" id="2211140"/>
    <lineage>
        <taxon>Bacteria</taxon>
        <taxon>Pseudomonadati</taxon>
        <taxon>Acidobacteriota</taxon>
        <taxon>Terriglobia</taxon>
        <taxon>Terriglobales</taxon>
        <taxon>Acidobacteriaceae</taxon>
        <taxon>Acidisarcina</taxon>
    </lineage>
</organism>
<dbReference type="Proteomes" id="UP000253606">
    <property type="component" value="Chromosome"/>
</dbReference>
<accession>A0A2Z5FW51</accession>
<name>A0A2Z5FW51_9BACT</name>
<dbReference type="KEGG" id="abas:ACPOL_1719"/>
<keyword evidence="2" id="KW-1185">Reference proteome</keyword>
<reference evidence="1 2" key="1">
    <citation type="journal article" date="2018" name="Front. Microbiol.">
        <title>Hydrolytic Capabilities as a Key to Environmental Success: Chitinolytic and Cellulolytic Acidobacteria From Acidic Sub-arctic Soils and Boreal Peatlands.</title>
        <authorList>
            <person name="Belova S.E."/>
            <person name="Ravin N.V."/>
            <person name="Pankratov T.A."/>
            <person name="Rakitin A.L."/>
            <person name="Ivanova A.A."/>
            <person name="Beletsky A.V."/>
            <person name="Mardanov A.V."/>
            <person name="Sinninghe Damste J.S."/>
            <person name="Dedysh S.N."/>
        </authorList>
    </citation>
    <scope>NUCLEOTIDE SEQUENCE [LARGE SCALE GENOMIC DNA]</scope>
    <source>
        <strain evidence="1 2">SBC82</strain>
    </source>
</reference>
<dbReference type="AlphaFoldDB" id="A0A2Z5FW51"/>
<gene>
    <name evidence="1" type="ORF">ACPOL_1719</name>
</gene>
<proteinExistence type="predicted"/>
<evidence type="ECO:0000313" key="2">
    <source>
        <dbReference type="Proteomes" id="UP000253606"/>
    </source>
</evidence>
<dbReference type="EMBL" id="CP030840">
    <property type="protein sequence ID" value="AXC11061.1"/>
    <property type="molecule type" value="Genomic_DNA"/>
</dbReference>
<sequence>MNPEPKKVVAHELAHIWLGINDEADAKKLTEFLVRGFPENAFVLEAGR</sequence>
<evidence type="ECO:0000313" key="1">
    <source>
        <dbReference type="EMBL" id="AXC11061.1"/>
    </source>
</evidence>
<protein>
    <submittedName>
        <fullName evidence="1">Uncharacterized protein</fullName>
    </submittedName>
</protein>